<organism evidence="1 2">
    <name type="scientific">Streptomyces cinereospinus</name>
    <dbReference type="NCBI Taxonomy" id="285561"/>
    <lineage>
        <taxon>Bacteria</taxon>
        <taxon>Bacillati</taxon>
        <taxon>Actinomycetota</taxon>
        <taxon>Actinomycetes</taxon>
        <taxon>Kitasatosporales</taxon>
        <taxon>Streptomycetaceae</taxon>
        <taxon>Streptomyces</taxon>
    </lineage>
</organism>
<reference evidence="1 2" key="1">
    <citation type="submission" date="2024-09" db="EMBL/GenBank/DDBJ databases">
        <authorList>
            <person name="Sun Q."/>
            <person name="Mori K."/>
        </authorList>
    </citation>
    <scope>NUCLEOTIDE SEQUENCE [LARGE SCALE GENOMIC DNA]</scope>
    <source>
        <strain evidence="1 2">JCM 6917</strain>
    </source>
</reference>
<sequence length="44" mass="4708">MPGEDGVREAHDGRRTYVVTAAQQRAASAHWYAQVARTGVLPGA</sequence>
<accession>A0ABV5NBI1</accession>
<evidence type="ECO:0000313" key="1">
    <source>
        <dbReference type="EMBL" id="MFB9467199.1"/>
    </source>
</evidence>
<gene>
    <name evidence="1" type="ORF">ACFF45_32055</name>
</gene>
<protein>
    <submittedName>
        <fullName evidence="1">Uncharacterized protein</fullName>
    </submittedName>
</protein>
<dbReference type="RefSeq" id="WP_381350394.1">
    <property type="nucleotide sequence ID" value="NZ_JBHMCY010000095.1"/>
</dbReference>
<dbReference type="EMBL" id="JBHMCY010000095">
    <property type="protein sequence ID" value="MFB9467199.1"/>
    <property type="molecule type" value="Genomic_DNA"/>
</dbReference>
<evidence type="ECO:0000313" key="2">
    <source>
        <dbReference type="Proteomes" id="UP001589709"/>
    </source>
</evidence>
<dbReference type="Proteomes" id="UP001589709">
    <property type="component" value="Unassembled WGS sequence"/>
</dbReference>
<proteinExistence type="predicted"/>
<keyword evidence="2" id="KW-1185">Reference proteome</keyword>
<name>A0ABV5NBI1_9ACTN</name>
<comment type="caution">
    <text evidence="1">The sequence shown here is derived from an EMBL/GenBank/DDBJ whole genome shotgun (WGS) entry which is preliminary data.</text>
</comment>